<dbReference type="AlphaFoldDB" id="A0A418UY81"/>
<dbReference type="Pfam" id="PF02608">
    <property type="entry name" value="Bmp"/>
    <property type="match status" value="1"/>
</dbReference>
<organism evidence="4 5">
    <name type="scientific">Rhodopseudomonas palustris</name>
    <dbReference type="NCBI Taxonomy" id="1076"/>
    <lineage>
        <taxon>Bacteria</taxon>
        <taxon>Pseudomonadati</taxon>
        <taxon>Pseudomonadota</taxon>
        <taxon>Alphaproteobacteria</taxon>
        <taxon>Hyphomicrobiales</taxon>
        <taxon>Nitrobacteraceae</taxon>
        <taxon>Rhodopseudomonas</taxon>
    </lineage>
</organism>
<evidence type="ECO:0000256" key="2">
    <source>
        <dbReference type="SAM" id="SignalP"/>
    </source>
</evidence>
<feature type="signal peptide" evidence="2">
    <location>
        <begin position="1"/>
        <end position="23"/>
    </location>
</feature>
<dbReference type="RefSeq" id="WP_119859074.1">
    <property type="nucleotide sequence ID" value="NZ_QYYD01000036.1"/>
</dbReference>
<evidence type="ECO:0000313" key="4">
    <source>
        <dbReference type="EMBL" id="RJF66599.1"/>
    </source>
</evidence>
<gene>
    <name evidence="4" type="ORF">D4Q52_23880</name>
</gene>
<dbReference type="EMBL" id="QYYD01000036">
    <property type="protein sequence ID" value="RJF66599.1"/>
    <property type="molecule type" value="Genomic_DNA"/>
</dbReference>
<keyword evidence="1 2" id="KW-0732">Signal</keyword>
<proteinExistence type="predicted"/>
<reference evidence="4 5" key="1">
    <citation type="submission" date="2018-09" db="EMBL/GenBank/DDBJ databases">
        <title>Draft genome sequence of Rhodopseudomonas palustris 2.1.18.</title>
        <authorList>
            <person name="Robertson S.L."/>
            <person name="Meyer T.E."/>
            <person name="Kyndt J.A."/>
        </authorList>
    </citation>
    <scope>NUCLEOTIDE SEQUENCE [LARGE SCALE GENOMIC DNA]</scope>
    <source>
        <strain evidence="4 5">2.1.18</strain>
    </source>
</reference>
<protein>
    <submittedName>
        <fullName evidence="4">BMP family ABC transporter substrate-binding protein</fullName>
    </submittedName>
</protein>
<comment type="caution">
    <text evidence="4">The sequence shown here is derived from an EMBL/GenBank/DDBJ whole genome shotgun (WGS) entry which is preliminary data.</text>
</comment>
<dbReference type="OrthoDB" id="9781639at2"/>
<evidence type="ECO:0000313" key="5">
    <source>
        <dbReference type="Proteomes" id="UP000285523"/>
    </source>
</evidence>
<dbReference type="PANTHER" id="PTHR43208:SF1">
    <property type="entry name" value="ABC TRANSPORTER SUBSTRATE-BINDING PROTEIN"/>
    <property type="match status" value="1"/>
</dbReference>
<dbReference type="SUPFAM" id="SSF53822">
    <property type="entry name" value="Periplasmic binding protein-like I"/>
    <property type="match status" value="1"/>
</dbReference>
<evidence type="ECO:0000256" key="1">
    <source>
        <dbReference type="ARBA" id="ARBA00022729"/>
    </source>
</evidence>
<feature type="chain" id="PRO_5019095401" evidence="2">
    <location>
        <begin position="24"/>
        <end position="361"/>
    </location>
</feature>
<feature type="domain" description="ABC transporter substrate-binding protein PnrA-like" evidence="3">
    <location>
        <begin position="30"/>
        <end position="303"/>
    </location>
</feature>
<dbReference type="InterPro" id="IPR028082">
    <property type="entry name" value="Peripla_BP_I"/>
</dbReference>
<name>A0A418UY81_RHOPL</name>
<evidence type="ECO:0000259" key="3">
    <source>
        <dbReference type="Pfam" id="PF02608"/>
    </source>
</evidence>
<dbReference type="CDD" id="cd19963">
    <property type="entry name" value="PBP1_BMP-like"/>
    <property type="match status" value="1"/>
</dbReference>
<dbReference type="GO" id="GO:0005886">
    <property type="term" value="C:plasma membrane"/>
    <property type="evidence" value="ECO:0007669"/>
    <property type="project" value="InterPro"/>
</dbReference>
<dbReference type="Proteomes" id="UP000285523">
    <property type="component" value="Unassembled WGS sequence"/>
</dbReference>
<sequence>MTKAIVTAALLLAGCAALSGAAAQDKPAKLKIGFVYSGPVGEYGWSYQHDQARQAVVKQFGDKIETTVLAGVGEGAEAERTIEQLARAGNKLVFTTSFGYMDPTLKVAKKYPDVKFENATGYKHEKNVATYSARFYEGRFVQGTIAARISKTGVLGYIAPFPTPEVISGINATLLAAQKINPDIKMKIVWVNTWFNPGKEAEAARALLGQGADVLMQNTGSAAAMQVANERGAHAFAQDSDQIKFGPKAQLTGIVDNWAPYYASRVQAALDNSWQAGDAFGGLNDRMIVMAPYTNMPDDVKKLAADTEAGIIAGGIKPFACPVFDQDGKEVECKGGDHLDDGQVRGMEFYVKGIDDSIPGR</sequence>
<dbReference type="PROSITE" id="PS51257">
    <property type="entry name" value="PROKAR_LIPOPROTEIN"/>
    <property type="match status" value="1"/>
</dbReference>
<dbReference type="InterPro" id="IPR003760">
    <property type="entry name" value="PnrA-like"/>
</dbReference>
<dbReference type="PANTHER" id="PTHR43208">
    <property type="entry name" value="ABC TRANSPORTER SUBSTRATE-BINDING PROTEIN"/>
    <property type="match status" value="1"/>
</dbReference>
<dbReference type="InterPro" id="IPR052910">
    <property type="entry name" value="ABC-Purine-Binding"/>
</dbReference>
<accession>A0A418UY81</accession>
<dbReference type="Gene3D" id="3.40.50.2300">
    <property type="match status" value="2"/>
</dbReference>